<protein>
    <submittedName>
        <fullName evidence="2">Uncharacterized protein</fullName>
    </submittedName>
</protein>
<dbReference type="EMBL" id="FOFD01000004">
    <property type="protein sequence ID" value="SER08415.1"/>
    <property type="molecule type" value="Genomic_DNA"/>
</dbReference>
<name>A0A1H9LB87_9EURY</name>
<feature type="non-terminal residue" evidence="2">
    <location>
        <position position="72"/>
    </location>
</feature>
<gene>
    <name evidence="2" type="ORF">SAMN04489841_2902</name>
</gene>
<evidence type="ECO:0000313" key="3">
    <source>
        <dbReference type="Proteomes" id="UP000199114"/>
    </source>
</evidence>
<dbReference type="STRING" id="1186196.SAMN04489841_2902"/>
<dbReference type="Proteomes" id="UP000199114">
    <property type="component" value="Unassembled WGS sequence"/>
</dbReference>
<keyword evidence="3" id="KW-1185">Reference proteome</keyword>
<organism evidence="2 3">
    <name type="scientific">Natrinema salaciae</name>
    <dbReference type="NCBI Taxonomy" id="1186196"/>
    <lineage>
        <taxon>Archaea</taxon>
        <taxon>Methanobacteriati</taxon>
        <taxon>Methanobacteriota</taxon>
        <taxon>Stenosarchaea group</taxon>
        <taxon>Halobacteria</taxon>
        <taxon>Halobacteriales</taxon>
        <taxon>Natrialbaceae</taxon>
        <taxon>Natrinema</taxon>
    </lineage>
</organism>
<evidence type="ECO:0000313" key="2">
    <source>
        <dbReference type="EMBL" id="SER08415.1"/>
    </source>
</evidence>
<accession>A0A1H9LB87</accession>
<proteinExistence type="predicted"/>
<dbReference type="AlphaFoldDB" id="A0A1H9LB87"/>
<sequence length="72" mass="7883">MSVDAADDPVQFDDVTGSEPDTFPKPRAHGAAVMNHLADIDDAAAQGLDRGTLYDRSLAYWREHVGDRDLEP</sequence>
<evidence type="ECO:0000256" key="1">
    <source>
        <dbReference type="SAM" id="MobiDB-lite"/>
    </source>
</evidence>
<feature type="region of interest" description="Disordered" evidence="1">
    <location>
        <begin position="1"/>
        <end position="23"/>
    </location>
</feature>
<feature type="compositionally biased region" description="Acidic residues" evidence="1">
    <location>
        <begin position="1"/>
        <end position="11"/>
    </location>
</feature>
<reference evidence="3" key="1">
    <citation type="submission" date="2016-10" db="EMBL/GenBank/DDBJ databases">
        <authorList>
            <person name="Varghese N."/>
            <person name="Submissions S."/>
        </authorList>
    </citation>
    <scope>NUCLEOTIDE SEQUENCE [LARGE SCALE GENOMIC DNA]</scope>
    <source>
        <strain evidence="3">DSM 25055</strain>
    </source>
</reference>